<keyword evidence="1" id="KW-0732">Signal</keyword>
<evidence type="ECO:0000256" key="1">
    <source>
        <dbReference type="SAM" id="SignalP"/>
    </source>
</evidence>
<dbReference type="AlphaFoldDB" id="A0A0A2GTU5"/>
<feature type="chain" id="PRO_5001987884" description="Carboxypeptidase-like regulatory domain-containing protein" evidence="1">
    <location>
        <begin position="23"/>
        <end position="503"/>
    </location>
</feature>
<dbReference type="RefSeq" id="WP_035325869.1">
    <property type="nucleotide sequence ID" value="NZ_CP015125.1"/>
</dbReference>
<dbReference type="SUPFAM" id="SSF49464">
    <property type="entry name" value="Carboxypeptidase regulatory domain-like"/>
    <property type="match status" value="1"/>
</dbReference>
<organism evidence="2 3">
    <name type="scientific">Dokdonia donghaensis DSW-1</name>
    <dbReference type="NCBI Taxonomy" id="1300343"/>
    <lineage>
        <taxon>Bacteria</taxon>
        <taxon>Pseudomonadati</taxon>
        <taxon>Bacteroidota</taxon>
        <taxon>Flavobacteriia</taxon>
        <taxon>Flavobacteriales</taxon>
        <taxon>Flavobacteriaceae</taxon>
        <taxon>Dokdonia</taxon>
    </lineage>
</organism>
<dbReference type="EMBL" id="JSAQ01000001">
    <property type="protein sequence ID" value="KGO06709.1"/>
    <property type="molecule type" value="Genomic_DNA"/>
</dbReference>
<keyword evidence="3" id="KW-1185">Reference proteome</keyword>
<evidence type="ECO:0000313" key="3">
    <source>
        <dbReference type="Proteomes" id="UP000030140"/>
    </source>
</evidence>
<protein>
    <recommendedName>
        <fullName evidence="4">Carboxypeptidase-like regulatory domain-containing protein</fullName>
    </recommendedName>
</protein>
<dbReference type="InterPro" id="IPR008969">
    <property type="entry name" value="CarboxyPept-like_regulatory"/>
</dbReference>
<comment type="caution">
    <text evidence="2">The sequence shown here is derived from an EMBL/GenBank/DDBJ whole genome shotgun (WGS) entry which is preliminary data.</text>
</comment>
<dbReference type="KEGG" id="ddo:I597_0373"/>
<proteinExistence type="predicted"/>
<feature type="signal peptide" evidence="1">
    <location>
        <begin position="1"/>
        <end position="22"/>
    </location>
</feature>
<name>A0A0A2GTU5_9FLAO</name>
<dbReference type="Pfam" id="PF13715">
    <property type="entry name" value="CarbopepD_reg_2"/>
    <property type="match status" value="1"/>
</dbReference>
<gene>
    <name evidence="2" type="ORF">NV36_07530</name>
</gene>
<dbReference type="Proteomes" id="UP000030140">
    <property type="component" value="Unassembled WGS sequence"/>
</dbReference>
<sequence length="503" mass="56885">MTALIKFILTLLIGTYAAAAVAQSFNATVHDARTNEPIPFATVKLSKNTGTITNEEGIFTIGERKLASLKDSVYISSMGYEEIAILPKKVGDTIIKLKIKTNELDNVFLTNNPLEAEDVIARVKENIATNYPNTLTEKKIFFRQSASNTMDKMDVEVEKTTIPEFNQAFMDSLVGAVEKKSDYYSESVGTLAGNYNKQKLVIDKAAKLYDKSKRDVGVESFGKRLEEIVEKNVKADSYFKIKSGIIGTTIEVDDSTKMGSSNGGLKIEVDTEQDENDKEQAITASIKSDLSDLFEAMFYKEDTKLDFLTKSNRYRFTKKEFTSIGDAIVYVIDFEPKGRKDFKGTLYINTEDYAVMRLEYENVRKLSSFGMFGISYKKYLYRGKSIYAKDENGGYSLRYMELEDGEKVGIDRPLKIIEKNKNVAGRRKQNEVAMEIEFATTSYSKKELVVFNSVVIDEPTYKNVTESEEIEATYLPNYDPNFWQGYTIMEPNAAIQSFKSESK</sequence>
<reference evidence="2 3" key="1">
    <citation type="submission" date="2014-10" db="EMBL/GenBank/DDBJ databases">
        <title>Draft genome sequence of the proteorhodopsin-containing marine bacterium Dokdonia donghaensis.</title>
        <authorList>
            <person name="Gomez-Consarnau L."/>
            <person name="Gonzalez J.M."/>
            <person name="Riedel T."/>
            <person name="Jaenicke S."/>
            <person name="Wagner-Doebler I."/>
            <person name="Fuhrman J.A."/>
        </authorList>
    </citation>
    <scope>NUCLEOTIDE SEQUENCE [LARGE SCALE GENOMIC DNA]</scope>
    <source>
        <strain evidence="2 3">DSW-1</strain>
    </source>
</reference>
<evidence type="ECO:0008006" key="4">
    <source>
        <dbReference type="Google" id="ProtNLM"/>
    </source>
</evidence>
<evidence type="ECO:0000313" key="2">
    <source>
        <dbReference type="EMBL" id="KGO06709.1"/>
    </source>
</evidence>
<accession>A0A0A2GTU5</accession>
<dbReference type="PATRIC" id="fig|1300343.5.peg.376"/>
<dbReference type="OrthoDB" id="1433475at2"/>